<proteinExistence type="predicted"/>
<comment type="caution">
    <text evidence="2">The sequence shown here is derived from an EMBL/GenBank/DDBJ whole genome shotgun (WGS) entry which is preliminary data.</text>
</comment>
<sequence>MFIDETSDESNESLQVKILSLCKDALDVEVDIKDLNYVNRLGKQKRNTEKPRPAVMSLVSNIMKKKILFSTAKLKGANIFITEDYDKETQLQRKELLKIHLGMRATGQQSKLRRNGLLLNGKFIHFSELIEKYKSYSDKLELNIEDANFKQREIDENIRKKRRINGKDTSFRRGSDSAASSPANKD</sequence>
<evidence type="ECO:0000256" key="1">
    <source>
        <dbReference type="SAM" id="MobiDB-lite"/>
    </source>
</evidence>
<keyword evidence="3" id="KW-1185">Reference proteome</keyword>
<dbReference type="Proteomes" id="UP001461498">
    <property type="component" value="Unassembled WGS sequence"/>
</dbReference>
<evidence type="ECO:0000313" key="3">
    <source>
        <dbReference type="Proteomes" id="UP001461498"/>
    </source>
</evidence>
<protein>
    <submittedName>
        <fullName evidence="2">Uncharacterized protein</fullName>
    </submittedName>
</protein>
<feature type="compositionally biased region" description="Basic and acidic residues" evidence="1">
    <location>
        <begin position="165"/>
        <end position="175"/>
    </location>
</feature>
<dbReference type="EMBL" id="JAPXFL010000008">
    <property type="protein sequence ID" value="KAK9502956.1"/>
    <property type="molecule type" value="Genomic_DNA"/>
</dbReference>
<reference evidence="2 3" key="1">
    <citation type="submission" date="2022-12" db="EMBL/GenBank/DDBJ databases">
        <title>Chromosome-level genome assembly of true bugs.</title>
        <authorList>
            <person name="Ma L."/>
            <person name="Li H."/>
        </authorList>
    </citation>
    <scope>NUCLEOTIDE SEQUENCE [LARGE SCALE GENOMIC DNA]</scope>
    <source>
        <strain evidence="2">Lab_2022b</strain>
    </source>
</reference>
<accession>A0AAW1CVW8</accession>
<name>A0AAW1CVW8_9HEMI</name>
<gene>
    <name evidence="2" type="ORF">O3M35_011633</name>
</gene>
<dbReference type="AlphaFoldDB" id="A0AAW1CVW8"/>
<feature type="compositionally biased region" description="Polar residues" evidence="1">
    <location>
        <begin position="177"/>
        <end position="186"/>
    </location>
</feature>
<evidence type="ECO:0000313" key="2">
    <source>
        <dbReference type="EMBL" id="KAK9502956.1"/>
    </source>
</evidence>
<feature type="region of interest" description="Disordered" evidence="1">
    <location>
        <begin position="160"/>
        <end position="186"/>
    </location>
</feature>
<organism evidence="2 3">
    <name type="scientific">Rhynocoris fuscipes</name>
    <dbReference type="NCBI Taxonomy" id="488301"/>
    <lineage>
        <taxon>Eukaryota</taxon>
        <taxon>Metazoa</taxon>
        <taxon>Ecdysozoa</taxon>
        <taxon>Arthropoda</taxon>
        <taxon>Hexapoda</taxon>
        <taxon>Insecta</taxon>
        <taxon>Pterygota</taxon>
        <taxon>Neoptera</taxon>
        <taxon>Paraneoptera</taxon>
        <taxon>Hemiptera</taxon>
        <taxon>Heteroptera</taxon>
        <taxon>Panheteroptera</taxon>
        <taxon>Cimicomorpha</taxon>
        <taxon>Reduviidae</taxon>
        <taxon>Harpactorinae</taxon>
        <taxon>Harpactorini</taxon>
        <taxon>Rhynocoris</taxon>
    </lineage>
</organism>